<dbReference type="InterPro" id="IPR013098">
    <property type="entry name" value="Ig_I-set"/>
</dbReference>
<organism evidence="5 6">
    <name type="scientific">Dictyocaulus viviparus</name>
    <name type="common">Bovine lungworm</name>
    <dbReference type="NCBI Taxonomy" id="29172"/>
    <lineage>
        <taxon>Eukaryota</taxon>
        <taxon>Metazoa</taxon>
        <taxon>Ecdysozoa</taxon>
        <taxon>Nematoda</taxon>
        <taxon>Chromadorea</taxon>
        <taxon>Rhabditida</taxon>
        <taxon>Rhabditina</taxon>
        <taxon>Rhabditomorpha</taxon>
        <taxon>Strongyloidea</taxon>
        <taxon>Metastrongylidae</taxon>
        <taxon>Dictyocaulus</taxon>
    </lineage>
</organism>
<sequence length="964" mass="109475">MNGKPLHELGEDPRRVLLDNGRVLRLSSLNHDLDTGVYQCNASNPLGYVYANAFVNVKAHAPFFLMPTQRVWRVVLRSTVAMNCEVDAAPDPVVRWVDADDTPLRVIEGKTQLLPNNTFVIHDLSSADEGLYYCNVSNKYGIGRATNRLLVYKPTYFIKVPSPQKLVLEASQSAELHCEAVADPRLTIQYKWTINGKIINESSVFKVLPDRLRIESVRGRHSGVIDCAAVTDVDVKLASMRLVVKDVPAHPVLFPPICTERKAVVKWKAADEHGNHIKRYIIEMQTDFKKNIWERVVDEVNVMKKNFEADVTLTPWVNYTFRVIAENSYGRSDLNAELDKDDVMETVSCHTRPSFPYTNPTGVRAEGTEPDNLVVYWEPMDKYYWNAPNLQYLVRYKLDEPHLAWTEFMVEDSMAVGCISHVFIRNFVDVVEIKEECLQNHTVIREQPTFRAFLVQVRAVNAIGPSILEPDTVRGYSGEDESFNGVYPLYMWKEALYLEKYAARIKRICRLSCAVAKELRFSLYAVISMVIFHRIPDAPPNNFRVHEVVNFSSVAFAWEPIDETTVNGFFKGYELITTFSANSNYTAVIRAKNRRHVSEPSLQVHMTTPEGIPSKVHNLEVYAVGAYSLLAMWNPPKHPNGVLRGYFLSFVNDQNETEETYVLHRQHYYLHEKCEPDSGYKVSVWDPDSPMFVISNITLDSVAIEWKPSNHNIWRMPGSSFYVNYTLTVSCNPRTVALLPITHTSDSDEYMESSIIYLPQTHLTISGLRDASSYSFTGISRDGSRTSYGQTQQVTTLSKENVSHLNQVSCDPRTVALLSITYTSDSDEYMESSIIYLPQTHLTISGLRDASSYSFTGISRDGSRTSYGQTQQVTTLSRENVSHLNQDGKGKNKCYITAFKLTFQCGSSIVLIETINVCRAKCIDINGAFQPLARNDCDNDSINTRLNTNFSQLYIFVFDFRIVT</sequence>
<dbReference type="GO" id="GO:0007411">
    <property type="term" value="P:axon guidance"/>
    <property type="evidence" value="ECO:0007669"/>
    <property type="project" value="TreeGrafter"/>
</dbReference>
<dbReference type="InterPro" id="IPR003961">
    <property type="entry name" value="FN3_dom"/>
</dbReference>
<dbReference type="SMART" id="SM00060">
    <property type="entry name" value="FN3"/>
    <property type="match status" value="5"/>
</dbReference>
<evidence type="ECO:0000256" key="1">
    <source>
        <dbReference type="ARBA" id="ARBA00022737"/>
    </source>
</evidence>
<proteinExistence type="predicted"/>
<keyword evidence="2" id="KW-1015">Disulfide bond</keyword>
<dbReference type="Pfam" id="PF07679">
    <property type="entry name" value="I-set"/>
    <property type="match status" value="1"/>
</dbReference>
<dbReference type="OrthoDB" id="6244967at2759"/>
<dbReference type="Proteomes" id="UP000053766">
    <property type="component" value="Unassembled WGS sequence"/>
</dbReference>
<dbReference type="InterPro" id="IPR036116">
    <property type="entry name" value="FN3_sf"/>
</dbReference>
<dbReference type="PROSITE" id="PS50835">
    <property type="entry name" value="IG_LIKE"/>
    <property type="match status" value="2"/>
</dbReference>
<protein>
    <submittedName>
        <fullName evidence="5">Immunoglobulin domain protein</fullName>
    </submittedName>
</protein>
<dbReference type="GO" id="GO:0005886">
    <property type="term" value="C:plasma membrane"/>
    <property type="evidence" value="ECO:0007669"/>
    <property type="project" value="TreeGrafter"/>
</dbReference>
<feature type="domain" description="Fibronectin type-III" evidence="4">
    <location>
        <begin position="615"/>
        <end position="709"/>
    </location>
</feature>
<dbReference type="PROSITE" id="PS50853">
    <property type="entry name" value="FN3"/>
    <property type="match status" value="2"/>
</dbReference>
<name>A0A0D8Y1K2_DICVI</name>
<dbReference type="InterPro" id="IPR003599">
    <property type="entry name" value="Ig_sub"/>
</dbReference>
<feature type="domain" description="Ig-like" evidence="3">
    <location>
        <begin position="154"/>
        <end position="238"/>
    </location>
</feature>
<dbReference type="InterPro" id="IPR013783">
    <property type="entry name" value="Ig-like_fold"/>
</dbReference>
<gene>
    <name evidence="5" type="ORF">DICVIV_05392</name>
</gene>
<dbReference type="InterPro" id="IPR036179">
    <property type="entry name" value="Ig-like_dom_sf"/>
</dbReference>
<dbReference type="SUPFAM" id="SSF49265">
    <property type="entry name" value="Fibronectin type III"/>
    <property type="match status" value="2"/>
</dbReference>
<keyword evidence="1" id="KW-0677">Repeat</keyword>
<dbReference type="GO" id="GO:0098609">
    <property type="term" value="P:cell-cell adhesion"/>
    <property type="evidence" value="ECO:0007669"/>
    <property type="project" value="TreeGrafter"/>
</dbReference>
<keyword evidence="6" id="KW-1185">Reference proteome</keyword>
<evidence type="ECO:0000259" key="3">
    <source>
        <dbReference type="PROSITE" id="PS50835"/>
    </source>
</evidence>
<dbReference type="STRING" id="29172.A0A0D8Y1K2"/>
<feature type="domain" description="Fibronectin type-III" evidence="4">
    <location>
        <begin position="247"/>
        <end position="346"/>
    </location>
</feature>
<evidence type="ECO:0000313" key="5">
    <source>
        <dbReference type="EMBL" id="KJH48481.1"/>
    </source>
</evidence>
<dbReference type="CDD" id="cd00063">
    <property type="entry name" value="FN3"/>
    <property type="match status" value="2"/>
</dbReference>
<evidence type="ECO:0000313" key="6">
    <source>
        <dbReference type="Proteomes" id="UP000053766"/>
    </source>
</evidence>
<dbReference type="PANTHER" id="PTHR44170">
    <property type="entry name" value="PROTEIN SIDEKICK"/>
    <property type="match status" value="1"/>
</dbReference>
<dbReference type="InterPro" id="IPR003598">
    <property type="entry name" value="Ig_sub2"/>
</dbReference>
<dbReference type="SMART" id="SM00408">
    <property type="entry name" value="IGc2"/>
    <property type="match status" value="2"/>
</dbReference>
<dbReference type="Gene3D" id="2.60.40.10">
    <property type="entry name" value="Immunoglobulins"/>
    <property type="match status" value="7"/>
</dbReference>
<dbReference type="PANTHER" id="PTHR44170:SF6">
    <property type="entry name" value="CONTACTIN"/>
    <property type="match status" value="1"/>
</dbReference>
<reference evidence="6" key="2">
    <citation type="journal article" date="2016" name="Sci. Rep.">
        <title>Dictyocaulus viviparus genome, variome and transcriptome elucidate lungworm biology and support future intervention.</title>
        <authorList>
            <person name="McNulty S.N."/>
            <person name="Strube C."/>
            <person name="Rosa B.A."/>
            <person name="Martin J.C."/>
            <person name="Tyagi R."/>
            <person name="Choi Y.J."/>
            <person name="Wang Q."/>
            <person name="Hallsworth Pepin K."/>
            <person name="Zhang X."/>
            <person name="Ozersky P."/>
            <person name="Wilson R.K."/>
            <person name="Sternberg P.W."/>
            <person name="Gasser R.B."/>
            <person name="Mitreva M."/>
        </authorList>
    </citation>
    <scope>NUCLEOTIDE SEQUENCE [LARGE SCALE GENOMIC DNA]</scope>
    <source>
        <strain evidence="6">HannoverDv2000</strain>
    </source>
</reference>
<accession>A0A0D8Y1K2</accession>
<evidence type="ECO:0000256" key="2">
    <source>
        <dbReference type="ARBA" id="ARBA00023157"/>
    </source>
</evidence>
<feature type="domain" description="Ig-like" evidence="3">
    <location>
        <begin position="62"/>
        <end position="151"/>
    </location>
</feature>
<dbReference type="EMBL" id="KN716266">
    <property type="protein sequence ID" value="KJH48481.1"/>
    <property type="molecule type" value="Genomic_DNA"/>
</dbReference>
<reference evidence="5 6" key="1">
    <citation type="submission" date="2013-11" db="EMBL/GenBank/DDBJ databases">
        <title>Draft genome of the bovine lungworm Dictyocaulus viviparus.</title>
        <authorList>
            <person name="Mitreva M."/>
        </authorList>
    </citation>
    <scope>NUCLEOTIDE SEQUENCE [LARGE SCALE GENOMIC DNA]</scope>
    <source>
        <strain evidence="5 6">HannoverDv2000</strain>
    </source>
</reference>
<evidence type="ECO:0000259" key="4">
    <source>
        <dbReference type="PROSITE" id="PS50853"/>
    </source>
</evidence>
<dbReference type="AlphaFoldDB" id="A0A0D8Y1K2"/>
<dbReference type="SMART" id="SM00409">
    <property type="entry name" value="IG"/>
    <property type="match status" value="2"/>
</dbReference>
<dbReference type="SUPFAM" id="SSF48726">
    <property type="entry name" value="Immunoglobulin"/>
    <property type="match status" value="3"/>
</dbReference>
<dbReference type="InterPro" id="IPR007110">
    <property type="entry name" value="Ig-like_dom"/>
</dbReference>
<dbReference type="GO" id="GO:0030424">
    <property type="term" value="C:axon"/>
    <property type="evidence" value="ECO:0007669"/>
    <property type="project" value="TreeGrafter"/>
</dbReference>